<accession>A0ABT3RNB4</accession>
<evidence type="ECO:0000313" key="1">
    <source>
        <dbReference type="EMBL" id="MCX2743013.1"/>
    </source>
</evidence>
<dbReference type="RefSeq" id="WP_266055378.1">
    <property type="nucleotide sequence ID" value="NZ_JAPFQN010000003.1"/>
</dbReference>
<keyword evidence="2" id="KW-1185">Reference proteome</keyword>
<dbReference type="Proteomes" id="UP001209885">
    <property type="component" value="Unassembled WGS sequence"/>
</dbReference>
<gene>
    <name evidence="1" type="ORF">OO013_04005</name>
</gene>
<reference evidence="1 2" key="1">
    <citation type="submission" date="2022-11" db="EMBL/GenBank/DDBJ databases">
        <title>The characterization of three novel Bacteroidetes species and genomic analysis of their roles in tidal elemental geochemical cycles.</title>
        <authorList>
            <person name="Ma K."/>
        </authorList>
    </citation>
    <scope>NUCLEOTIDE SEQUENCE [LARGE SCALE GENOMIC DNA]</scope>
    <source>
        <strain evidence="1 2">M17</strain>
    </source>
</reference>
<proteinExistence type="predicted"/>
<comment type="caution">
    <text evidence="1">The sequence shown here is derived from an EMBL/GenBank/DDBJ whole genome shotgun (WGS) entry which is preliminary data.</text>
</comment>
<evidence type="ECO:0000313" key="2">
    <source>
        <dbReference type="Proteomes" id="UP001209885"/>
    </source>
</evidence>
<organism evidence="1 2">
    <name type="scientific">Mangrovivirga halotolerans</name>
    <dbReference type="NCBI Taxonomy" id="2993936"/>
    <lineage>
        <taxon>Bacteria</taxon>
        <taxon>Pseudomonadati</taxon>
        <taxon>Bacteroidota</taxon>
        <taxon>Cytophagia</taxon>
        <taxon>Cytophagales</taxon>
        <taxon>Mangrovivirgaceae</taxon>
        <taxon>Mangrovivirga</taxon>
    </lineage>
</organism>
<dbReference type="EMBL" id="JAPFQN010000003">
    <property type="protein sequence ID" value="MCX2743013.1"/>
    <property type="molecule type" value="Genomic_DNA"/>
</dbReference>
<sequence length="148" mass="17115">METKSNTCFPNELEGYISDNTLFLYSVIARDTIDYLGNKIFLVDRDNEFRRIENEEIPDQGEVFSSSPKETSIEIDSKKLEEFKAYLSDLSSRINSKAYETPRNIDIAGGVNKYVYFKVGDKQNFSCFEPDSDTLVNEIEARFNKIFE</sequence>
<name>A0ABT3RNB4_9BACT</name>
<protein>
    <submittedName>
        <fullName evidence="1">Uncharacterized protein</fullName>
    </submittedName>
</protein>